<sequence length="175" mass="18488">MRLFTALWPSPEVVAALSADVAALGLDDDPAWRPGPTARWHVTLAFHGEDEPGRRARELEEWAAGAPAPTLRVAGTGEFPGVFWAGVEPAGPADADALAALVTLAGGTPERFVPHLTLARAARRRGRRIDDAPAPRADLPAGPWWTPSEVLLVSSLGTRSGLVYEPVHRVALGGT</sequence>
<dbReference type="GO" id="GO:0008664">
    <property type="term" value="F:RNA 2',3'-cyclic 3'-phosphodiesterase activity"/>
    <property type="evidence" value="ECO:0007669"/>
    <property type="project" value="InterPro"/>
</dbReference>
<dbReference type="PANTHER" id="PTHR35561:SF1">
    <property type="entry name" value="RNA 2',3'-CYCLIC PHOSPHODIESTERASE"/>
    <property type="match status" value="1"/>
</dbReference>
<dbReference type="GO" id="GO:0004113">
    <property type="term" value="F:2',3'-cyclic-nucleotide 3'-phosphodiesterase activity"/>
    <property type="evidence" value="ECO:0007669"/>
    <property type="project" value="InterPro"/>
</dbReference>
<keyword evidence="3" id="KW-1185">Reference proteome</keyword>
<keyword evidence="2" id="KW-0436">Ligase</keyword>
<dbReference type="EMBL" id="SHKL01000001">
    <property type="protein sequence ID" value="RZT84785.1"/>
    <property type="molecule type" value="Genomic_DNA"/>
</dbReference>
<accession>A0A4Q7USU3</accession>
<gene>
    <name evidence="2" type="ORF">EV383_1640</name>
</gene>
<evidence type="ECO:0000313" key="2">
    <source>
        <dbReference type="EMBL" id="RZT84785.1"/>
    </source>
</evidence>
<proteinExistence type="predicted"/>
<protein>
    <submittedName>
        <fullName evidence="2">2'-5' RNA ligase</fullName>
    </submittedName>
</protein>
<evidence type="ECO:0000313" key="3">
    <source>
        <dbReference type="Proteomes" id="UP000291591"/>
    </source>
</evidence>
<dbReference type="GO" id="GO:0016874">
    <property type="term" value="F:ligase activity"/>
    <property type="evidence" value="ECO:0007669"/>
    <property type="project" value="UniProtKB-KW"/>
</dbReference>
<dbReference type="RefSeq" id="WP_165438275.1">
    <property type="nucleotide sequence ID" value="NZ_SHKL01000001.1"/>
</dbReference>
<organism evidence="2 3">
    <name type="scientific">Pseudonocardia sediminis</name>
    <dbReference type="NCBI Taxonomy" id="1397368"/>
    <lineage>
        <taxon>Bacteria</taxon>
        <taxon>Bacillati</taxon>
        <taxon>Actinomycetota</taxon>
        <taxon>Actinomycetes</taxon>
        <taxon>Pseudonocardiales</taxon>
        <taxon>Pseudonocardiaceae</taxon>
        <taxon>Pseudonocardia</taxon>
    </lineage>
</organism>
<dbReference type="Gene3D" id="3.90.1140.10">
    <property type="entry name" value="Cyclic phosphodiesterase"/>
    <property type="match status" value="1"/>
</dbReference>
<keyword evidence="1" id="KW-0378">Hydrolase</keyword>
<dbReference type="PANTHER" id="PTHR35561">
    <property type="entry name" value="RNA 2',3'-CYCLIC PHOSPHODIESTERASE"/>
    <property type="match status" value="1"/>
</dbReference>
<reference evidence="2 3" key="1">
    <citation type="submission" date="2019-02" db="EMBL/GenBank/DDBJ databases">
        <title>Sequencing the genomes of 1000 actinobacteria strains.</title>
        <authorList>
            <person name="Klenk H.-P."/>
        </authorList>
    </citation>
    <scope>NUCLEOTIDE SEQUENCE [LARGE SCALE GENOMIC DNA]</scope>
    <source>
        <strain evidence="2 3">DSM 45779</strain>
    </source>
</reference>
<dbReference type="SUPFAM" id="SSF55144">
    <property type="entry name" value="LigT-like"/>
    <property type="match status" value="1"/>
</dbReference>
<name>A0A4Q7USU3_PSEST</name>
<evidence type="ECO:0000256" key="1">
    <source>
        <dbReference type="ARBA" id="ARBA00022801"/>
    </source>
</evidence>
<dbReference type="InterPro" id="IPR004175">
    <property type="entry name" value="RNA_CPDase"/>
</dbReference>
<dbReference type="AlphaFoldDB" id="A0A4Q7USU3"/>
<dbReference type="Proteomes" id="UP000291591">
    <property type="component" value="Unassembled WGS sequence"/>
</dbReference>
<comment type="caution">
    <text evidence="2">The sequence shown here is derived from an EMBL/GenBank/DDBJ whole genome shotgun (WGS) entry which is preliminary data.</text>
</comment>
<dbReference type="Pfam" id="PF13563">
    <property type="entry name" value="2_5_RNA_ligase2"/>
    <property type="match status" value="1"/>
</dbReference>
<dbReference type="InterPro" id="IPR009097">
    <property type="entry name" value="Cyclic_Pdiesterase"/>
</dbReference>